<gene>
    <name evidence="1" type="ORF">LP422_19560</name>
</gene>
<evidence type="ECO:0000313" key="1">
    <source>
        <dbReference type="EMBL" id="UUZ44541.1"/>
    </source>
</evidence>
<proteinExistence type="predicted"/>
<dbReference type="Proteomes" id="UP001059663">
    <property type="component" value="Chromosome"/>
</dbReference>
<name>A0AC61U3R4_9MICO</name>
<reference evidence="1" key="1">
    <citation type="submission" date="2021-11" db="EMBL/GenBank/DDBJ databases">
        <title>Study of the species diversity of bacterial strains isolated from a unique natural object - Shulgan-Tash cave (Bashkiria).</title>
        <authorList>
            <person name="Sazanova A.L."/>
            <person name="Chirak E.R."/>
            <person name="Safronova V.I."/>
        </authorList>
    </citation>
    <scope>NUCLEOTIDE SEQUENCE</scope>
    <source>
        <strain evidence="1">P1</strain>
    </source>
</reference>
<dbReference type="EMBL" id="CP087977">
    <property type="protein sequence ID" value="UUZ44541.1"/>
    <property type="molecule type" value="Genomic_DNA"/>
</dbReference>
<protein>
    <submittedName>
        <fullName evidence="1">Saccharopine dehydrogenase NADP-binding domain-containing protein</fullName>
    </submittedName>
</protein>
<accession>A0AC61U3R4</accession>
<organism evidence="1 2">
    <name type="scientific">Janibacter limosus</name>
    <dbReference type="NCBI Taxonomy" id="53458"/>
    <lineage>
        <taxon>Bacteria</taxon>
        <taxon>Bacillati</taxon>
        <taxon>Actinomycetota</taxon>
        <taxon>Actinomycetes</taxon>
        <taxon>Micrococcales</taxon>
        <taxon>Intrasporangiaceae</taxon>
        <taxon>Janibacter</taxon>
    </lineage>
</organism>
<sequence>MINNRARDFDIVLVGATGFVGRLTAGHLSEHAPEGTRIAPAGRSRVRLDALAAELGGAAASRPRIVIDVSDPAACADLAARTRVLVTTVGPYAIHGGELVKACAPAGTHYADLTGEVLFVRDSAEAFHDVAKRTGARIVHSCGFDSIPSDLGVWETARVAADEGAGTLTDTVLFVRSLKGGLSGGTIDSMRRQAIAARESLEDRRAIADPYGLSPERAAEPTKADREDSAPPAPVGRAGRVRSVTKRPGSRLPVRRTEDGHWTGPFVMATFNTRIVRRSNALLGWQYGRAFPLPRGDRLRVERDLPLRATGLTAGLLGLVAGLSYSPTRKVVDRFLPAPGEGPDEQTRVNGRFTLEVVAGTTSGTKYATKVAADADPGYNGTAIMLGQSALCLAPDDLDSEGGVLTPCRGHGRPAHRAPAHAGLHDLDPPLPRLTDPRTRISLRSCAPGPHLLKVVRTGPASP</sequence>
<evidence type="ECO:0000313" key="2">
    <source>
        <dbReference type="Proteomes" id="UP001059663"/>
    </source>
</evidence>